<evidence type="ECO:0000256" key="8">
    <source>
        <dbReference type="ARBA" id="ARBA00022958"/>
    </source>
</evidence>
<comment type="subcellular location">
    <subcellularLocation>
        <location evidence="10">Cytoplasm</location>
    </subcellularLocation>
</comment>
<dbReference type="HAMAP" id="MF_00379">
    <property type="entry name" value="GTPase_MnmE"/>
    <property type="match status" value="1"/>
</dbReference>
<keyword evidence="7 10" id="KW-0460">Magnesium</keyword>
<reference evidence="13 14" key="1">
    <citation type="submission" date="2019-07" db="EMBL/GenBank/DDBJ databases">
        <title>Genomic Encyclopedia of Type Strains, Phase I: the one thousand microbial genomes (KMG-I) project.</title>
        <authorList>
            <person name="Kyrpides N."/>
        </authorList>
    </citation>
    <scope>NUCLEOTIDE SEQUENCE [LARGE SCALE GENOMIC DNA]</scope>
    <source>
        <strain evidence="13 14">DSM 6562</strain>
    </source>
</reference>
<dbReference type="Pfam" id="PF12631">
    <property type="entry name" value="MnmE_helical"/>
    <property type="match status" value="1"/>
</dbReference>
<dbReference type="PANTHER" id="PTHR42714:SF2">
    <property type="entry name" value="TRNA MODIFICATION GTPASE GTPBP3, MITOCHONDRIAL"/>
    <property type="match status" value="1"/>
</dbReference>
<dbReference type="GO" id="GO:0005829">
    <property type="term" value="C:cytosol"/>
    <property type="evidence" value="ECO:0007669"/>
    <property type="project" value="TreeGrafter"/>
</dbReference>
<comment type="subunit">
    <text evidence="10">Homodimer. Heterotetramer of two MnmE and two MnmG subunits.</text>
</comment>
<dbReference type="Gene3D" id="3.40.50.300">
    <property type="entry name" value="P-loop containing nucleotide triphosphate hydrolases"/>
    <property type="match status" value="1"/>
</dbReference>
<evidence type="ECO:0000313" key="13">
    <source>
        <dbReference type="EMBL" id="TYO96422.1"/>
    </source>
</evidence>
<dbReference type="AlphaFoldDB" id="A0A5S4ZUE9"/>
<feature type="binding site" evidence="10">
    <location>
        <position position="125"/>
    </location>
    <ligand>
        <name>(6S)-5-formyl-5,6,7,8-tetrahydrofolate</name>
        <dbReference type="ChEBI" id="CHEBI:57457"/>
    </ligand>
</feature>
<feature type="binding site" evidence="10">
    <location>
        <position position="256"/>
    </location>
    <ligand>
        <name>Mg(2+)</name>
        <dbReference type="ChEBI" id="CHEBI:18420"/>
    </ligand>
</feature>
<evidence type="ECO:0000256" key="10">
    <source>
        <dbReference type="HAMAP-Rule" id="MF_00379"/>
    </source>
</evidence>
<dbReference type="GO" id="GO:0046872">
    <property type="term" value="F:metal ion binding"/>
    <property type="evidence" value="ECO:0007669"/>
    <property type="project" value="UniProtKB-KW"/>
</dbReference>
<keyword evidence="2 10" id="KW-0963">Cytoplasm</keyword>
<feature type="domain" description="TrmE-type G" evidence="12">
    <location>
        <begin position="221"/>
        <end position="383"/>
    </location>
</feature>
<evidence type="ECO:0000256" key="7">
    <source>
        <dbReference type="ARBA" id="ARBA00022842"/>
    </source>
</evidence>
<dbReference type="InterPro" id="IPR005225">
    <property type="entry name" value="Small_GTP-bd"/>
</dbReference>
<evidence type="ECO:0000256" key="11">
    <source>
        <dbReference type="RuleBase" id="RU003313"/>
    </source>
</evidence>
<comment type="similarity">
    <text evidence="1 10 11">Belongs to the TRAFAC class TrmE-Era-EngA-EngB-Septin-like GTPase superfamily. TrmE GTPase family.</text>
</comment>
<feature type="binding site" evidence="10">
    <location>
        <position position="22"/>
    </location>
    <ligand>
        <name>(6S)-5-formyl-5,6,7,8-tetrahydrofolate</name>
        <dbReference type="ChEBI" id="CHEBI:57457"/>
    </ligand>
</feature>
<dbReference type="NCBIfam" id="TIGR00450">
    <property type="entry name" value="mnmE_trmE_thdF"/>
    <property type="match status" value="1"/>
</dbReference>
<dbReference type="GO" id="GO:0042802">
    <property type="term" value="F:identical protein binding"/>
    <property type="evidence" value="ECO:0007669"/>
    <property type="project" value="UniProtKB-ARBA"/>
</dbReference>
<dbReference type="FunFam" id="3.30.1360.120:FF:000003">
    <property type="entry name" value="tRNA modification GTPase MnmE"/>
    <property type="match status" value="1"/>
</dbReference>
<dbReference type="PANTHER" id="PTHR42714">
    <property type="entry name" value="TRNA MODIFICATION GTPASE GTPBP3"/>
    <property type="match status" value="1"/>
</dbReference>
<dbReference type="SUPFAM" id="SSF116878">
    <property type="entry name" value="TrmE connector domain"/>
    <property type="match status" value="1"/>
</dbReference>
<dbReference type="CDD" id="cd14858">
    <property type="entry name" value="TrmE_N"/>
    <property type="match status" value="1"/>
</dbReference>
<proteinExistence type="inferred from homology"/>
<evidence type="ECO:0000256" key="4">
    <source>
        <dbReference type="ARBA" id="ARBA00022723"/>
    </source>
</evidence>
<dbReference type="InterPro" id="IPR006073">
    <property type="entry name" value="GTP-bd"/>
</dbReference>
<name>A0A5S4ZUE9_9FIRM</name>
<organism evidence="13 14">
    <name type="scientific">Desulfallas thermosapovorans DSM 6562</name>
    <dbReference type="NCBI Taxonomy" id="1121431"/>
    <lineage>
        <taxon>Bacteria</taxon>
        <taxon>Bacillati</taxon>
        <taxon>Bacillota</taxon>
        <taxon>Clostridia</taxon>
        <taxon>Eubacteriales</taxon>
        <taxon>Desulfallaceae</taxon>
        <taxon>Desulfallas</taxon>
    </lineage>
</organism>
<dbReference type="InterPro" id="IPR018948">
    <property type="entry name" value="GTP-bd_TrmE_N"/>
</dbReference>
<evidence type="ECO:0000256" key="9">
    <source>
        <dbReference type="ARBA" id="ARBA00023134"/>
    </source>
</evidence>
<dbReference type="Gene3D" id="1.20.120.430">
    <property type="entry name" value="tRNA modification GTPase MnmE domain 2"/>
    <property type="match status" value="1"/>
</dbReference>
<feature type="binding site" evidence="10">
    <location>
        <position position="462"/>
    </location>
    <ligand>
        <name>(6S)-5-formyl-5,6,7,8-tetrahydrofolate</name>
        <dbReference type="ChEBI" id="CHEBI:57457"/>
    </ligand>
</feature>
<dbReference type="Proteomes" id="UP000323166">
    <property type="component" value="Unassembled WGS sequence"/>
</dbReference>
<comment type="cofactor">
    <cofactor evidence="10">
        <name>K(+)</name>
        <dbReference type="ChEBI" id="CHEBI:29103"/>
    </cofactor>
    <text evidence="10">Binds 1 potassium ion per subunit.</text>
</comment>
<feature type="binding site" evidence="10">
    <location>
        <begin position="275"/>
        <end position="278"/>
    </location>
    <ligand>
        <name>GTP</name>
        <dbReference type="ChEBI" id="CHEBI:37565"/>
    </ligand>
</feature>
<feature type="binding site" evidence="10">
    <location>
        <position position="231"/>
    </location>
    <ligand>
        <name>K(+)</name>
        <dbReference type="ChEBI" id="CHEBI:29103"/>
    </ligand>
</feature>
<feature type="binding site" evidence="10">
    <location>
        <begin position="250"/>
        <end position="256"/>
    </location>
    <ligand>
        <name>GTP</name>
        <dbReference type="ChEBI" id="CHEBI:37565"/>
    </ligand>
</feature>
<dbReference type="PRINTS" id="PR00449">
    <property type="entry name" value="RASTRNSFRMNG"/>
</dbReference>
<evidence type="ECO:0000256" key="6">
    <source>
        <dbReference type="ARBA" id="ARBA00022801"/>
    </source>
</evidence>
<dbReference type="EC" id="3.6.-.-" evidence="10"/>
<keyword evidence="4 10" id="KW-0479">Metal-binding</keyword>
<dbReference type="GO" id="GO:0030488">
    <property type="term" value="P:tRNA methylation"/>
    <property type="evidence" value="ECO:0007669"/>
    <property type="project" value="TreeGrafter"/>
</dbReference>
<comment type="caution">
    <text evidence="13">The sequence shown here is derived from an EMBL/GenBank/DDBJ whole genome shotgun (WGS) entry which is preliminary data.</text>
</comment>
<dbReference type="InterPro" id="IPR027266">
    <property type="entry name" value="TrmE/GcvT-like"/>
</dbReference>
<dbReference type="InterPro" id="IPR027368">
    <property type="entry name" value="MnmE_dom2"/>
</dbReference>
<dbReference type="Pfam" id="PF10396">
    <property type="entry name" value="TrmE_N"/>
    <property type="match status" value="1"/>
</dbReference>
<comment type="caution">
    <text evidence="10">Lacks conserved residue(s) required for the propagation of feature annotation.</text>
</comment>
<feature type="binding site" evidence="10">
    <location>
        <position position="86"/>
    </location>
    <ligand>
        <name>(6S)-5-formyl-5,6,7,8-tetrahydrofolate</name>
        <dbReference type="ChEBI" id="CHEBI:57457"/>
    </ligand>
</feature>
<keyword evidence="14" id="KW-1185">Reference proteome</keyword>
<feature type="binding site" evidence="10">
    <location>
        <position position="250"/>
    </location>
    <ligand>
        <name>K(+)</name>
        <dbReference type="ChEBI" id="CHEBI:29103"/>
    </ligand>
</feature>
<dbReference type="NCBIfam" id="TIGR00231">
    <property type="entry name" value="small_GTP"/>
    <property type="match status" value="1"/>
</dbReference>
<dbReference type="InterPro" id="IPR031168">
    <property type="entry name" value="G_TrmE"/>
</dbReference>
<feature type="binding site" evidence="10">
    <location>
        <position position="252"/>
    </location>
    <ligand>
        <name>K(+)</name>
        <dbReference type="ChEBI" id="CHEBI:29103"/>
    </ligand>
</feature>
<accession>A0A5S4ZUE9</accession>
<evidence type="ECO:0000256" key="3">
    <source>
        <dbReference type="ARBA" id="ARBA00022694"/>
    </source>
</evidence>
<dbReference type="PROSITE" id="PS51709">
    <property type="entry name" value="G_TRME"/>
    <property type="match status" value="1"/>
</dbReference>
<keyword evidence="3 10" id="KW-0819">tRNA processing</keyword>
<evidence type="ECO:0000256" key="2">
    <source>
        <dbReference type="ARBA" id="ARBA00022490"/>
    </source>
</evidence>
<dbReference type="InterPro" id="IPR025867">
    <property type="entry name" value="MnmE_helical"/>
</dbReference>
<dbReference type="FunFam" id="3.40.50.300:FF:000494">
    <property type="entry name" value="tRNA modification GTPase MnmE"/>
    <property type="match status" value="1"/>
</dbReference>
<keyword evidence="9 10" id="KW-0342">GTP-binding</keyword>
<evidence type="ECO:0000259" key="12">
    <source>
        <dbReference type="PROSITE" id="PS51709"/>
    </source>
</evidence>
<comment type="function">
    <text evidence="10">Exhibits a very high intrinsic GTPase hydrolysis rate. Involved in the addition of a carboxymethylaminomethyl (cmnm) group at the wobble position (U34) of certain tRNAs, forming tRNA-cmnm(5)s(2)U34.</text>
</comment>
<dbReference type="RefSeq" id="WP_166510938.1">
    <property type="nucleotide sequence ID" value="NZ_VNHM01000004.1"/>
</dbReference>
<evidence type="ECO:0000313" key="14">
    <source>
        <dbReference type="Proteomes" id="UP000323166"/>
    </source>
</evidence>
<dbReference type="InterPro" id="IPR004520">
    <property type="entry name" value="GTPase_MnmE"/>
</dbReference>
<dbReference type="CDD" id="cd04164">
    <property type="entry name" value="trmE"/>
    <property type="match status" value="1"/>
</dbReference>
<dbReference type="Gene3D" id="3.30.1360.120">
    <property type="entry name" value="Probable tRNA modification gtpase trme, domain 1"/>
    <property type="match status" value="1"/>
</dbReference>
<dbReference type="GO" id="GO:0003924">
    <property type="term" value="F:GTPase activity"/>
    <property type="evidence" value="ECO:0007669"/>
    <property type="project" value="UniProtKB-UniRule"/>
</dbReference>
<sequence>MIGDTIAAISTPPGEGAIGIVRLSGPEAIVITEKIFRAAKNKDWSRQNFKLVYGYIYSPETKNVIDEVLVGIMRAPYSYTKEDVVEINCHGGALPLRKILELVLNLGARLAEPGEFTKRAFLNGRLDLIQAESIIDIIRASTDDAMRLAVGQLSGGLSDKITAIQQQLLQITALIEANIDFPEEDVDEYNLTDIKLQVEQIMQEIKKLLENAETGKIYREGLRTVIIGKPNVGKSSLLNVLLKENRAIVTDIPGTTRDLIEEVINIGGIPLKIIDTAGIRETEDVIEKIGVQKTRESIKAADFIIMVFDALDGINEIDNEIIKLVQPKKGVKVLNKIDLQEQENPSLKEQLKIILPDWPLVDISALEERNIEKLEQEIVNMVTRGQVIPGDGIMVSNVRHKNQLVKALQHLTDVRDAIEQGMSLDLIAVDIRGAWEAVSEINGTAVTEHIVDKIFADFCIGK</sequence>
<keyword evidence="6 10" id="KW-0378">Hydrolase</keyword>
<dbReference type="NCBIfam" id="NF003661">
    <property type="entry name" value="PRK05291.1-3"/>
    <property type="match status" value="1"/>
</dbReference>
<dbReference type="InterPro" id="IPR027417">
    <property type="entry name" value="P-loop_NTPase"/>
</dbReference>
<feature type="binding site" evidence="10">
    <location>
        <begin position="231"/>
        <end position="236"/>
    </location>
    <ligand>
        <name>GTP</name>
        <dbReference type="ChEBI" id="CHEBI:37565"/>
    </ligand>
</feature>
<dbReference type="GO" id="GO:0002098">
    <property type="term" value="P:tRNA wobble uridine modification"/>
    <property type="evidence" value="ECO:0007669"/>
    <property type="project" value="TreeGrafter"/>
</dbReference>
<evidence type="ECO:0000256" key="1">
    <source>
        <dbReference type="ARBA" id="ARBA00011043"/>
    </source>
</evidence>
<keyword evidence="8 10" id="KW-0630">Potassium</keyword>
<keyword evidence="5 10" id="KW-0547">Nucleotide-binding</keyword>
<dbReference type="GO" id="GO:0005525">
    <property type="term" value="F:GTP binding"/>
    <property type="evidence" value="ECO:0007669"/>
    <property type="project" value="UniProtKB-UniRule"/>
</dbReference>
<feature type="binding site" evidence="10">
    <location>
        <position position="255"/>
    </location>
    <ligand>
        <name>K(+)</name>
        <dbReference type="ChEBI" id="CHEBI:29103"/>
    </ligand>
</feature>
<protein>
    <recommendedName>
        <fullName evidence="10">tRNA modification GTPase MnmE</fullName>
        <ecNumber evidence="10">3.6.-.-</ecNumber>
    </recommendedName>
</protein>
<dbReference type="SUPFAM" id="SSF52540">
    <property type="entry name" value="P-loop containing nucleoside triphosphate hydrolases"/>
    <property type="match status" value="1"/>
</dbReference>
<feature type="binding site" evidence="10">
    <location>
        <position position="235"/>
    </location>
    <ligand>
        <name>Mg(2+)</name>
        <dbReference type="ChEBI" id="CHEBI:18420"/>
    </ligand>
</feature>
<evidence type="ECO:0000256" key="5">
    <source>
        <dbReference type="ARBA" id="ARBA00022741"/>
    </source>
</evidence>
<dbReference type="Pfam" id="PF01926">
    <property type="entry name" value="MMR_HSR1"/>
    <property type="match status" value="1"/>
</dbReference>
<dbReference type="EMBL" id="VNHM01000004">
    <property type="protein sequence ID" value="TYO96422.1"/>
    <property type="molecule type" value="Genomic_DNA"/>
</dbReference>
<gene>
    <name evidence="10" type="primary">mnmE</name>
    <name evidence="10" type="synonym">trmE</name>
    <name evidence="13" type="ORF">LX24_00887</name>
</gene>